<evidence type="ECO:0000256" key="6">
    <source>
        <dbReference type="ARBA" id="ARBA00022980"/>
    </source>
</evidence>
<dbReference type="InterPro" id="IPR036322">
    <property type="entry name" value="WD40_repeat_dom_sf"/>
</dbReference>
<dbReference type="AlphaFoldDB" id="A0A163KLT3"/>
<dbReference type="GO" id="GO:0005737">
    <property type="term" value="C:cytoplasm"/>
    <property type="evidence" value="ECO:0007669"/>
    <property type="project" value="UniProtKB-SubCell"/>
</dbReference>
<accession>A0A163KLT3</accession>
<comment type="similarity">
    <text evidence="2">Belongs to the universal ribosomal protein uL24 family.</text>
</comment>
<dbReference type="OMA" id="ITPDIQH"/>
<dbReference type="SMART" id="SM00739">
    <property type="entry name" value="KOW"/>
    <property type="match status" value="1"/>
</dbReference>
<dbReference type="STRING" id="4829.A0A163KLT3"/>
<dbReference type="GO" id="GO:0045503">
    <property type="term" value="F:dynein light chain binding"/>
    <property type="evidence" value="ECO:0007669"/>
    <property type="project" value="TreeGrafter"/>
</dbReference>
<keyword evidence="9" id="KW-0175">Coiled coil</keyword>
<dbReference type="GO" id="GO:0003723">
    <property type="term" value="F:RNA binding"/>
    <property type="evidence" value="ECO:0007669"/>
    <property type="project" value="InterPro"/>
</dbReference>
<evidence type="ECO:0000256" key="9">
    <source>
        <dbReference type="SAM" id="Coils"/>
    </source>
</evidence>
<dbReference type="FunFam" id="2.130.10.10:FF:000414">
    <property type="entry name" value="Cytoplasmic dynein intermediate chain"/>
    <property type="match status" value="1"/>
</dbReference>
<dbReference type="PROSITE" id="PS01108">
    <property type="entry name" value="RIBOSOMAL_L24"/>
    <property type="match status" value="1"/>
</dbReference>
<keyword evidence="13" id="KW-1185">Reference proteome</keyword>
<feature type="compositionally biased region" description="Low complexity" evidence="10">
    <location>
        <begin position="155"/>
        <end position="169"/>
    </location>
</feature>
<evidence type="ECO:0000313" key="12">
    <source>
        <dbReference type="EMBL" id="SAM08415.1"/>
    </source>
</evidence>
<dbReference type="FunCoup" id="A0A163KLT3">
    <property type="interactions" value="148"/>
</dbReference>
<dbReference type="InParanoid" id="A0A163KLT3"/>
<dbReference type="PANTHER" id="PTHR12442:SF22">
    <property type="entry name" value="CYTOPLASMIC DYNEIN 1 INTERMEDIATE CHAIN-RELATED"/>
    <property type="match status" value="1"/>
</dbReference>
<feature type="repeat" description="WD" evidence="8">
    <location>
        <begin position="595"/>
        <end position="642"/>
    </location>
</feature>
<sequence>MKFSADVTSSRRKCRKAHFSAPSHIRQKIMSSPLSKELREKHSARAMPIRRDDEVIVVRGTYKGREGKVVQVYRKKWVIHIERVTREKVNGASAPIGIHPSNVVINKLKLDHSRQAVIDRKGKKEAMQQEELEKKRQKLAELRRAREERKAILESQSTQTHTSSTTMSSGLGRDRRAIDDLVAQVLGERSSTSSAAGSDRGSDAGSDYTSSRPASGIYGSIPSTPVSSDPRLSIGSQQPVIVQTPTFVAELTEAQAFIADIPPLEHVVYSKEIQTSEGSFDVPQLSEDEIRQQIMDELAIKEEERLAELEEERLRNELEKTEEYQDLTDEERKLILGAPEFLDFVDNSSKMVERALNEKYDFMKDYTLGVDVESDETSGKRVKYVCEFWDDRWSKNRSVTDVDWSSKYPELLVSSYNKNPMAPNEPDGVALVWNLHLLERPEFVFHSQSDVLSVKFSKFHPNYVIGGTYSGQIVLWDTRAKSLPVLKTPLSAGGHTHPVYSLEMVGTQNAHNLISGSTDGFICSWQLDMLAQPQDYLELQHPAHNKTDEVSVTTVGFPDNETTTFWVGTEEGNVYQASRFESAGSKAGINQYDTYRGHCGAITGLQFHPLSGPVDFSDLFLTSSVDWTVKLWRSKSKPSTLSTSVTPLYSFEHSDDYVYDVKWSPSHPALFGSVDGNGQFDLWNLNANTEEPFVSTPVGSGKALNKLAWDKEGRKTAIGASDGRVYIYDIGEVSDKEEVAGL</sequence>
<evidence type="ECO:0000256" key="2">
    <source>
        <dbReference type="ARBA" id="ARBA00010618"/>
    </source>
</evidence>
<evidence type="ECO:0000256" key="7">
    <source>
        <dbReference type="ARBA" id="ARBA00023274"/>
    </source>
</evidence>
<dbReference type="GO" id="GO:0045504">
    <property type="term" value="F:dynein heavy chain binding"/>
    <property type="evidence" value="ECO:0007669"/>
    <property type="project" value="TreeGrafter"/>
</dbReference>
<dbReference type="InterPro" id="IPR015943">
    <property type="entry name" value="WD40/YVTN_repeat-like_dom_sf"/>
</dbReference>
<evidence type="ECO:0000256" key="1">
    <source>
        <dbReference type="ARBA" id="ARBA00004496"/>
    </source>
</evidence>
<evidence type="ECO:0000313" key="13">
    <source>
        <dbReference type="Proteomes" id="UP000078561"/>
    </source>
</evidence>
<proteinExistence type="inferred from homology"/>
<dbReference type="InterPro" id="IPR005756">
    <property type="entry name" value="Ribosomal_uL24_euk/arc"/>
</dbReference>
<feature type="compositionally biased region" description="Low complexity" evidence="10">
    <location>
        <begin position="189"/>
        <end position="207"/>
    </location>
</feature>
<dbReference type="GO" id="GO:0015934">
    <property type="term" value="C:large ribosomal subunit"/>
    <property type="evidence" value="ECO:0007669"/>
    <property type="project" value="InterPro"/>
</dbReference>
<dbReference type="EMBL" id="LT554895">
    <property type="protein sequence ID" value="SAM08415.1"/>
    <property type="molecule type" value="Genomic_DNA"/>
</dbReference>
<evidence type="ECO:0000256" key="10">
    <source>
        <dbReference type="SAM" id="MobiDB-lite"/>
    </source>
</evidence>
<dbReference type="Pfam" id="PF00400">
    <property type="entry name" value="WD40"/>
    <property type="match status" value="2"/>
</dbReference>
<feature type="coiled-coil region" evidence="9">
    <location>
        <begin position="292"/>
        <end position="327"/>
    </location>
</feature>
<dbReference type="GO" id="GO:0006412">
    <property type="term" value="P:translation"/>
    <property type="evidence" value="ECO:0007669"/>
    <property type="project" value="InterPro"/>
</dbReference>
<protein>
    <recommendedName>
        <fullName evidence="11">KOW domain-containing protein</fullName>
    </recommendedName>
</protein>
<dbReference type="FunFam" id="2.130.10.10:FF:001070">
    <property type="entry name" value="Dynein intermediate chain, cytosolic"/>
    <property type="match status" value="1"/>
</dbReference>
<dbReference type="InterPro" id="IPR005824">
    <property type="entry name" value="KOW"/>
</dbReference>
<dbReference type="GO" id="GO:0005868">
    <property type="term" value="C:cytoplasmic dynein complex"/>
    <property type="evidence" value="ECO:0007669"/>
    <property type="project" value="TreeGrafter"/>
</dbReference>
<feature type="region of interest" description="Disordered" evidence="10">
    <location>
        <begin position="187"/>
        <end position="232"/>
    </location>
</feature>
<evidence type="ECO:0000256" key="5">
    <source>
        <dbReference type="ARBA" id="ARBA00022737"/>
    </source>
</evidence>
<dbReference type="Pfam" id="PF16906">
    <property type="entry name" value="Ribosomal_L26"/>
    <property type="match status" value="1"/>
</dbReference>
<dbReference type="InterPro" id="IPR041988">
    <property type="entry name" value="Ribosomal_uL24_KOW"/>
</dbReference>
<dbReference type="SUPFAM" id="SSF50978">
    <property type="entry name" value="WD40 repeat-like"/>
    <property type="match status" value="1"/>
</dbReference>
<dbReference type="SUPFAM" id="SSF50104">
    <property type="entry name" value="Translation proteins SH3-like domain"/>
    <property type="match status" value="1"/>
</dbReference>
<feature type="domain" description="KOW" evidence="11">
    <location>
        <begin position="48"/>
        <end position="75"/>
    </location>
</feature>
<dbReference type="SMART" id="SM00320">
    <property type="entry name" value="WD40"/>
    <property type="match status" value="5"/>
</dbReference>
<evidence type="ECO:0000256" key="4">
    <source>
        <dbReference type="ARBA" id="ARBA00022574"/>
    </source>
</evidence>
<dbReference type="InterPro" id="IPR005825">
    <property type="entry name" value="Ribosomal_uL24_CS"/>
</dbReference>
<keyword evidence="6" id="KW-0689">Ribosomal protein</keyword>
<dbReference type="InterPro" id="IPR050687">
    <property type="entry name" value="Dynein_IC"/>
</dbReference>
<dbReference type="GO" id="GO:0010970">
    <property type="term" value="P:transport along microtubule"/>
    <property type="evidence" value="ECO:0007669"/>
    <property type="project" value="TreeGrafter"/>
</dbReference>
<evidence type="ECO:0000259" key="11">
    <source>
        <dbReference type="SMART" id="SM00739"/>
    </source>
</evidence>
<evidence type="ECO:0000256" key="8">
    <source>
        <dbReference type="PROSITE-ProRule" id="PRU00221"/>
    </source>
</evidence>
<keyword evidence="4 8" id="KW-0853">WD repeat</keyword>
<feature type="region of interest" description="Disordered" evidence="10">
    <location>
        <begin position="149"/>
        <end position="174"/>
    </location>
</feature>
<dbReference type="GO" id="GO:0003735">
    <property type="term" value="F:structural constituent of ribosome"/>
    <property type="evidence" value="ECO:0007669"/>
    <property type="project" value="InterPro"/>
</dbReference>
<evidence type="ECO:0000256" key="3">
    <source>
        <dbReference type="ARBA" id="ARBA00022490"/>
    </source>
</evidence>
<dbReference type="PANTHER" id="PTHR12442">
    <property type="entry name" value="DYNEIN INTERMEDIATE CHAIN"/>
    <property type="match status" value="1"/>
</dbReference>
<name>A0A163KLT3_ABSGL</name>
<dbReference type="OrthoDB" id="366230at2759"/>
<dbReference type="HAMAP" id="MF_01326_A">
    <property type="entry name" value="Ribosomal_uL24_A"/>
    <property type="match status" value="1"/>
</dbReference>
<dbReference type="NCBIfam" id="TIGR01080">
    <property type="entry name" value="rplX_A_E"/>
    <property type="match status" value="1"/>
</dbReference>
<dbReference type="InterPro" id="IPR001680">
    <property type="entry name" value="WD40_rpt"/>
</dbReference>
<dbReference type="PROSITE" id="PS50082">
    <property type="entry name" value="WD_REPEATS_2"/>
    <property type="match status" value="1"/>
</dbReference>
<dbReference type="Proteomes" id="UP000078561">
    <property type="component" value="Unassembled WGS sequence"/>
</dbReference>
<keyword evidence="3" id="KW-0963">Cytoplasm</keyword>
<dbReference type="Gene3D" id="2.130.10.10">
    <property type="entry name" value="YVTN repeat-like/Quinoprotein amine dehydrogenase"/>
    <property type="match status" value="2"/>
</dbReference>
<comment type="subcellular location">
    <subcellularLocation>
        <location evidence="1">Cytoplasm</location>
    </subcellularLocation>
</comment>
<keyword evidence="7" id="KW-0687">Ribonucleoprotein</keyword>
<keyword evidence="5" id="KW-0677">Repeat</keyword>
<dbReference type="InterPro" id="IPR014722">
    <property type="entry name" value="Rib_uL2_dom2"/>
</dbReference>
<dbReference type="CDD" id="cd06089">
    <property type="entry name" value="KOW_RPL26"/>
    <property type="match status" value="1"/>
</dbReference>
<dbReference type="FunFam" id="2.30.30.30:FF:000009">
    <property type="entry name" value="60S ribosomal protein L26"/>
    <property type="match status" value="1"/>
</dbReference>
<gene>
    <name evidence="12" type="primary">ABSGL_14078.1 scaffold 14385</name>
</gene>
<dbReference type="InterPro" id="IPR008991">
    <property type="entry name" value="Translation_prot_SH3-like_sf"/>
</dbReference>
<reference evidence="12" key="1">
    <citation type="submission" date="2016-04" db="EMBL/GenBank/DDBJ databases">
        <authorList>
            <person name="Evans L.H."/>
            <person name="Alamgir A."/>
            <person name="Owens N."/>
            <person name="Weber N.D."/>
            <person name="Virtaneva K."/>
            <person name="Barbian K."/>
            <person name="Babar A."/>
            <person name="Rosenke K."/>
        </authorList>
    </citation>
    <scope>NUCLEOTIDE SEQUENCE [LARGE SCALE GENOMIC DNA]</scope>
    <source>
        <strain evidence="12">CBS 101.48</strain>
    </source>
</reference>
<dbReference type="Gene3D" id="2.30.30.30">
    <property type="match status" value="1"/>
</dbReference>
<organism evidence="12">
    <name type="scientific">Absidia glauca</name>
    <name type="common">Pin mould</name>
    <dbReference type="NCBI Taxonomy" id="4829"/>
    <lineage>
        <taxon>Eukaryota</taxon>
        <taxon>Fungi</taxon>
        <taxon>Fungi incertae sedis</taxon>
        <taxon>Mucoromycota</taxon>
        <taxon>Mucoromycotina</taxon>
        <taxon>Mucoromycetes</taxon>
        <taxon>Mucorales</taxon>
        <taxon>Cunninghamellaceae</taxon>
        <taxon>Absidia</taxon>
    </lineage>
</organism>
<dbReference type="Pfam" id="PF00467">
    <property type="entry name" value="KOW"/>
    <property type="match status" value="1"/>
</dbReference>